<accession>A0ABS9J596</accession>
<reference evidence="1 2" key="1">
    <citation type="submission" date="2021-01" db="EMBL/GenBank/DDBJ databases">
        <title>Genome sequencing of Joostella atrarenae M1-2 (= KCTC 23194).</title>
        <authorList>
            <person name="Zakaria M.R."/>
            <person name="Lam M.Q."/>
            <person name="Chong C.S."/>
        </authorList>
    </citation>
    <scope>NUCLEOTIDE SEQUENCE [LARGE SCALE GENOMIC DNA]</scope>
    <source>
        <strain evidence="1 2">M1-2</strain>
    </source>
</reference>
<dbReference type="RefSeq" id="WP_236959552.1">
    <property type="nucleotide sequence ID" value="NZ_JAETXX010000008.1"/>
</dbReference>
<keyword evidence="2" id="KW-1185">Reference proteome</keyword>
<organism evidence="1 2">
    <name type="scientific">Joostella atrarenae</name>
    <dbReference type="NCBI Taxonomy" id="679257"/>
    <lineage>
        <taxon>Bacteria</taxon>
        <taxon>Pseudomonadati</taxon>
        <taxon>Bacteroidota</taxon>
        <taxon>Flavobacteriia</taxon>
        <taxon>Flavobacteriales</taxon>
        <taxon>Flavobacteriaceae</taxon>
        <taxon>Joostella</taxon>
    </lineage>
</organism>
<protein>
    <recommendedName>
        <fullName evidence="3">DUF4625 domain-containing protein</fullName>
    </recommendedName>
</protein>
<gene>
    <name evidence="1" type="ORF">JM658_12195</name>
</gene>
<name>A0ABS9J596_9FLAO</name>
<evidence type="ECO:0008006" key="3">
    <source>
        <dbReference type="Google" id="ProtNLM"/>
    </source>
</evidence>
<dbReference type="Proteomes" id="UP000829517">
    <property type="component" value="Unassembled WGS sequence"/>
</dbReference>
<sequence length="144" mass="15930">MKKSIIYILIVFIGLINVGCDKEVGFLDVENAEYLPNTMTIRLELDPRLDALRIENESPWVSQKISGVLGTEPLSFSIAEVRSEELDEAAVEYFSEQVSVQGLGQIVYPLSTDTAPGNYIVSVGIHNTGDYYEVVKDAITITVE</sequence>
<evidence type="ECO:0000313" key="2">
    <source>
        <dbReference type="Proteomes" id="UP000829517"/>
    </source>
</evidence>
<proteinExistence type="predicted"/>
<dbReference type="EMBL" id="JAETXX010000008">
    <property type="protein sequence ID" value="MCF8715587.1"/>
    <property type="molecule type" value="Genomic_DNA"/>
</dbReference>
<evidence type="ECO:0000313" key="1">
    <source>
        <dbReference type="EMBL" id="MCF8715587.1"/>
    </source>
</evidence>
<comment type="caution">
    <text evidence="1">The sequence shown here is derived from an EMBL/GenBank/DDBJ whole genome shotgun (WGS) entry which is preliminary data.</text>
</comment>